<evidence type="ECO:0000256" key="1">
    <source>
        <dbReference type="SAM" id="Phobius"/>
    </source>
</evidence>
<keyword evidence="1" id="KW-0472">Membrane</keyword>
<accession>A0A3F3PVU5</accession>
<organism evidence="2 3">
    <name type="scientific">Aspergillus welwitschiae</name>
    <dbReference type="NCBI Taxonomy" id="1341132"/>
    <lineage>
        <taxon>Eukaryota</taxon>
        <taxon>Fungi</taxon>
        <taxon>Dikarya</taxon>
        <taxon>Ascomycota</taxon>
        <taxon>Pezizomycotina</taxon>
        <taxon>Eurotiomycetes</taxon>
        <taxon>Eurotiomycetidae</taxon>
        <taxon>Eurotiales</taxon>
        <taxon>Aspergillaceae</taxon>
        <taxon>Aspergillus</taxon>
        <taxon>Aspergillus subgen. Circumdati</taxon>
    </lineage>
</organism>
<keyword evidence="1" id="KW-1133">Transmembrane helix</keyword>
<dbReference type="GeneID" id="38144580"/>
<evidence type="ECO:0000313" key="3">
    <source>
        <dbReference type="Proteomes" id="UP000253729"/>
    </source>
</evidence>
<name>A0A3F3PVU5_9EURO</name>
<dbReference type="Proteomes" id="UP000253729">
    <property type="component" value="Unassembled WGS sequence"/>
</dbReference>
<proteinExistence type="predicted"/>
<reference evidence="2 3" key="1">
    <citation type="submission" date="2018-07" db="EMBL/GenBank/DDBJ databases">
        <title>The genomes of Aspergillus section Nigri reveals drivers in fungal speciation.</title>
        <authorList>
            <consortium name="DOE Joint Genome Institute"/>
            <person name="Vesth T.C."/>
            <person name="Nybo J."/>
            <person name="Theobald S."/>
            <person name="Brandl J."/>
            <person name="Frisvad J.C."/>
            <person name="Nielsen K.F."/>
            <person name="Lyhne E.K."/>
            <person name="Kogle M.E."/>
            <person name="Kuo A."/>
            <person name="Riley R."/>
            <person name="Clum A."/>
            <person name="Nolan M."/>
            <person name="Lipzen A."/>
            <person name="Salamov A."/>
            <person name="Henrissat B."/>
            <person name="Wiebenga A."/>
            <person name="De vries R.P."/>
            <person name="Grigoriev I.V."/>
            <person name="Mortensen U.H."/>
            <person name="Andersen M.R."/>
            <person name="Baker S.E."/>
        </authorList>
    </citation>
    <scope>NUCLEOTIDE SEQUENCE [LARGE SCALE GENOMIC DNA]</scope>
    <source>
        <strain evidence="2 3">CBS 139.54b</strain>
    </source>
</reference>
<dbReference type="EMBL" id="KZ852057">
    <property type="protein sequence ID" value="RDH30958.1"/>
    <property type="molecule type" value="Genomic_DNA"/>
</dbReference>
<keyword evidence="1" id="KW-0812">Transmembrane</keyword>
<protein>
    <submittedName>
        <fullName evidence="2">Uncharacterized protein</fullName>
    </submittedName>
</protein>
<dbReference type="RefSeq" id="XP_026623980.1">
    <property type="nucleotide sequence ID" value="XM_026776224.1"/>
</dbReference>
<evidence type="ECO:0000313" key="2">
    <source>
        <dbReference type="EMBL" id="RDH30958.1"/>
    </source>
</evidence>
<dbReference type="AlphaFoldDB" id="A0A3F3PVU5"/>
<keyword evidence="3" id="KW-1185">Reference proteome</keyword>
<feature type="transmembrane region" description="Helical" evidence="1">
    <location>
        <begin position="33"/>
        <end position="53"/>
    </location>
</feature>
<gene>
    <name evidence="2" type="ORF">BDQ94DRAFT_63692</name>
</gene>
<sequence>MPQTAQTAGDGLISALPMIGLLANRGRFSSYKAALCFLLIPSSLTALIFFPAAGLNQLRYLCYSLW</sequence>